<keyword evidence="6" id="KW-1185">Reference proteome</keyword>
<evidence type="ECO:0000313" key="5">
    <source>
        <dbReference type="EMBL" id="MCM2531497.1"/>
    </source>
</evidence>
<dbReference type="InterPro" id="IPR050491">
    <property type="entry name" value="AmpC-like"/>
</dbReference>
<dbReference type="Proteomes" id="UP001523262">
    <property type="component" value="Unassembled WGS sequence"/>
</dbReference>
<comment type="caution">
    <text evidence="5">The sequence shown here is derived from an EMBL/GenBank/DDBJ whole genome shotgun (WGS) entry which is preliminary data.</text>
</comment>
<dbReference type="InterPro" id="IPR001466">
    <property type="entry name" value="Beta-lactam-related"/>
</dbReference>
<organism evidence="5 6">
    <name type="scientific">Neobacillus pocheonensis</name>
    <dbReference type="NCBI Taxonomy" id="363869"/>
    <lineage>
        <taxon>Bacteria</taxon>
        <taxon>Bacillati</taxon>
        <taxon>Bacillota</taxon>
        <taxon>Bacilli</taxon>
        <taxon>Bacillales</taxon>
        <taxon>Bacillaceae</taxon>
        <taxon>Neobacillus</taxon>
    </lineage>
</organism>
<dbReference type="EMBL" id="JAMQCR010000001">
    <property type="protein sequence ID" value="MCM2531497.1"/>
    <property type="molecule type" value="Genomic_DNA"/>
</dbReference>
<dbReference type="PANTHER" id="PTHR46825">
    <property type="entry name" value="D-ALANYL-D-ALANINE-CARBOXYPEPTIDASE/ENDOPEPTIDASE AMPH"/>
    <property type="match status" value="1"/>
</dbReference>
<name>A0ABT0W582_9BACI</name>
<feature type="domain" description="Beta-lactamase-related" evidence="4">
    <location>
        <begin position="83"/>
        <end position="364"/>
    </location>
</feature>
<feature type="signal peptide" evidence="3">
    <location>
        <begin position="1"/>
        <end position="21"/>
    </location>
</feature>
<gene>
    <name evidence="5" type="ORF">NDK43_02640</name>
</gene>
<keyword evidence="2" id="KW-0472">Membrane</keyword>
<comment type="subcellular location">
    <subcellularLocation>
        <location evidence="1">Membrane</location>
    </subcellularLocation>
</comment>
<sequence>MKYKKFGFFFLVAALAINLVGCGNQFFQSGKSSNKETTKIKEIKASKENLKILENQKKLEISRKNQELLQKKISDYLVANNNSGSVFVEHNNQLLFNEGVGYADVEKKVLNEPSTTYPIGSITKIFVATSIMKLQEEKKLTIQDPISKYIPNFPNGDKIKLYNFLTHTSGIQRPLWHKGDTTPLSLVHEIEKLPLKFQPGEKWDYLDANYMVLGYVIEKVTGAPLHDFIQKNIIDKVPLKETGFITHEHPVPYTSVGYLTKNNKIQSTKYLNTYALFGCGDIYATASDLSQFDQALMNGKLVSKESLNQMLTSSTKSTYGLGLYNRGNFVFSVGVLGGWYTMHAYYNDNTSIVILLNNRSKGTHNIENTTADIYQMVKNTLNPKS</sequence>
<keyword evidence="3" id="KW-0732">Signal</keyword>
<dbReference type="Gene3D" id="3.40.710.10">
    <property type="entry name" value="DD-peptidase/beta-lactamase superfamily"/>
    <property type="match status" value="1"/>
</dbReference>
<reference evidence="5 6" key="1">
    <citation type="submission" date="2022-06" db="EMBL/GenBank/DDBJ databases">
        <authorList>
            <person name="Jeon C.O."/>
        </authorList>
    </citation>
    <scope>NUCLEOTIDE SEQUENCE [LARGE SCALE GENOMIC DNA]</scope>
    <source>
        <strain evidence="5 6">KCTC 13943</strain>
    </source>
</reference>
<dbReference type="Pfam" id="PF00144">
    <property type="entry name" value="Beta-lactamase"/>
    <property type="match status" value="1"/>
</dbReference>
<evidence type="ECO:0000256" key="2">
    <source>
        <dbReference type="ARBA" id="ARBA00023136"/>
    </source>
</evidence>
<dbReference type="PANTHER" id="PTHR46825:SF11">
    <property type="entry name" value="PENICILLIN-BINDING PROTEIN 4"/>
    <property type="match status" value="1"/>
</dbReference>
<evidence type="ECO:0000313" key="6">
    <source>
        <dbReference type="Proteomes" id="UP001523262"/>
    </source>
</evidence>
<evidence type="ECO:0000259" key="4">
    <source>
        <dbReference type="Pfam" id="PF00144"/>
    </source>
</evidence>
<dbReference type="InterPro" id="IPR012338">
    <property type="entry name" value="Beta-lactam/transpept-like"/>
</dbReference>
<dbReference type="SUPFAM" id="SSF56601">
    <property type="entry name" value="beta-lactamase/transpeptidase-like"/>
    <property type="match status" value="1"/>
</dbReference>
<proteinExistence type="predicted"/>
<accession>A0ABT0W582</accession>
<protein>
    <submittedName>
        <fullName evidence="5">Beta-lactamase family protein</fullName>
    </submittedName>
</protein>
<feature type="chain" id="PRO_5045405519" evidence="3">
    <location>
        <begin position="22"/>
        <end position="385"/>
    </location>
</feature>
<evidence type="ECO:0000256" key="1">
    <source>
        <dbReference type="ARBA" id="ARBA00004370"/>
    </source>
</evidence>
<evidence type="ECO:0000256" key="3">
    <source>
        <dbReference type="SAM" id="SignalP"/>
    </source>
</evidence>